<protein>
    <submittedName>
        <fullName evidence="2">Uncharacterized protein</fullName>
    </submittedName>
</protein>
<feature type="compositionally biased region" description="Polar residues" evidence="1">
    <location>
        <begin position="274"/>
        <end position="283"/>
    </location>
</feature>
<feature type="compositionally biased region" description="Basic and acidic residues" evidence="1">
    <location>
        <begin position="190"/>
        <end position="213"/>
    </location>
</feature>
<accession>A0A7M5UXQ0</accession>
<feature type="compositionally biased region" description="Basic and acidic residues" evidence="1">
    <location>
        <begin position="308"/>
        <end position="320"/>
    </location>
</feature>
<dbReference type="EnsemblMetazoa" id="CLYHEMT002947.1">
    <property type="protein sequence ID" value="CLYHEMP002947.1"/>
    <property type="gene ID" value="CLYHEMG002947"/>
</dbReference>
<keyword evidence="3" id="KW-1185">Reference proteome</keyword>
<reference evidence="2" key="1">
    <citation type="submission" date="2021-01" db="UniProtKB">
        <authorList>
            <consortium name="EnsemblMetazoa"/>
        </authorList>
    </citation>
    <scope>IDENTIFICATION</scope>
</reference>
<name>A0A7M5UXQ0_9CNID</name>
<dbReference type="OrthoDB" id="442970at2759"/>
<evidence type="ECO:0000256" key="1">
    <source>
        <dbReference type="SAM" id="MobiDB-lite"/>
    </source>
</evidence>
<feature type="compositionally biased region" description="Acidic residues" evidence="1">
    <location>
        <begin position="296"/>
        <end position="307"/>
    </location>
</feature>
<proteinExistence type="predicted"/>
<feature type="region of interest" description="Disordered" evidence="1">
    <location>
        <begin position="161"/>
        <end position="352"/>
    </location>
</feature>
<dbReference type="Proteomes" id="UP000594262">
    <property type="component" value="Unplaced"/>
</dbReference>
<organism evidence="2 3">
    <name type="scientific">Clytia hemisphaerica</name>
    <dbReference type="NCBI Taxonomy" id="252671"/>
    <lineage>
        <taxon>Eukaryota</taxon>
        <taxon>Metazoa</taxon>
        <taxon>Cnidaria</taxon>
        <taxon>Hydrozoa</taxon>
        <taxon>Hydroidolina</taxon>
        <taxon>Leptothecata</taxon>
        <taxon>Obeliida</taxon>
        <taxon>Clytiidae</taxon>
        <taxon>Clytia</taxon>
    </lineage>
</organism>
<feature type="compositionally biased region" description="Basic and acidic residues" evidence="1">
    <location>
        <begin position="163"/>
        <end position="183"/>
    </location>
</feature>
<dbReference type="AlphaFoldDB" id="A0A7M5UXQ0"/>
<evidence type="ECO:0000313" key="2">
    <source>
        <dbReference type="EnsemblMetazoa" id="CLYHEMP002947.1"/>
    </source>
</evidence>
<evidence type="ECO:0000313" key="3">
    <source>
        <dbReference type="Proteomes" id="UP000594262"/>
    </source>
</evidence>
<sequence>MATLEQEINSLASRIIDHTKSTPSTSLHQQIAGSIGNQKAVLAGQIKQFDLGNGQTFQNPFLAAEELLKREYGETFLFDSNRHDPILIPEEFMSSQYSRECATANLDPNIMGQLKKDFGIKSSHDVLKEDKKLSAQPAVDENTLKRKDQQEDSASIARKKLKKEKEVLPPQKEDLFRNKQKVENDEDEEEKKKAERRKALQEEAKQLKKELKSKTSSFTDADPKQEKDDRKKKKEPINDLMKQLTEERDQYKNKKKKEKLLRKGDDRQAETLALLQSFQSSIASKMEENSTNNDNETNEEEDDDDEGWLTHKLEFEKDPELSGAKDANMKGDDWYDIYDPRNPMNQRRREEK</sequence>